<dbReference type="SUPFAM" id="SSF51569">
    <property type="entry name" value="Aldolase"/>
    <property type="match status" value="1"/>
</dbReference>
<evidence type="ECO:0000259" key="12">
    <source>
        <dbReference type="Pfam" id="PF00793"/>
    </source>
</evidence>
<keyword evidence="5" id="KW-0028">Amino-acid biosynthesis</keyword>
<evidence type="ECO:0000256" key="11">
    <source>
        <dbReference type="ARBA" id="ARBA00047508"/>
    </source>
</evidence>
<name>J3TE97_CARRU</name>
<feature type="domain" description="DAHP synthetase I/KDSA" evidence="12">
    <location>
        <begin position="23"/>
        <end position="281"/>
    </location>
</feature>
<dbReference type="UniPathway" id="UPA00053">
    <property type="reaction ID" value="UER00084"/>
</dbReference>
<evidence type="ECO:0000256" key="6">
    <source>
        <dbReference type="ARBA" id="ARBA00022679"/>
    </source>
</evidence>
<evidence type="ECO:0000256" key="3">
    <source>
        <dbReference type="ARBA" id="ARBA00007985"/>
    </source>
</evidence>
<dbReference type="PANTHER" id="PTHR21225">
    <property type="entry name" value="PHOSPHO-2-DEHYDRO-3-DEOXYHEPTONATE ALDOLASE DAHP SYNTHETASE"/>
    <property type="match status" value="1"/>
</dbReference>
<gene>
    <name evidence="13" type="primary">aroH</name>
    <name evidence="13" type="ORF">A353_0125</name>
</gene>
<comment type="similarity">
    <text evidence="3">Belongs to the class-I DAHP synthase family.</text>
</comment>
<dbReference type="Pfam" id="PF00793">
    <property type="entry name" value="DAHP_synth_1"/>
    <property type="match status" value="1"/>
</dbReference>
<evidence type="ECO:0000313" key="13">
    <source>
        <dbReference type="EMBL" id="AFP83962.1"/>
    </source>
</evidence>
<dbReference type="GeneID" id="67454659"/>
<keyword evidence="14" id="KW-1185">Reference proteome</keyword>
<evidence type="ECO:0000256" key="10">
    <source>
        <dbReference type="ARBA" id="ARBA00032193"/>
    </source>
</evidence>
<dbReference type="GO" id="GO:0009073">
    <property type="term" value="P:aromatic amino acid family biosynthetic process"/>
    <property type="evidence" value="ECO:0007669"/>
    <property type="project" value="UniProtKB-KW"/>
</dbReference>
<keyword evidence="7" id="KW-0057">Aromatic amino acid biosynthesis</keyword>
<accession>J3TE97</accession>
<evidence type="ECO:0000256" key="8">
    <source>
        <dbReference type="ARBA" id="ARBA00031111"/>
    </source>
</evidence>
<comment type="pathway">
    <text evidence="2">Metabolic intermediate biosynthesis; chorismate biosynthesis; chorismate from D-erythrose 4-phosphate and phosphoenolpyruvate: step 1/7.</text>
</comment>
<reference evidence="13 14" key="1">
    <citation type="journal article" date="2012" name="Mol. Biol. Evol.">
        <title>Genome reduction and co-evolution between the primary and secondary bacterial symbionts of psyllids.</title>
        <authorList>
            <person name="Sloan D.B."/>
            <person name="Moran N.A."/>
        </authorList>
    </citation>
    <scope>NUCLEOTIDE SEQUENCE [LARGE SCALE GENOMIC DNA]</scope>
    <source>
        <strain evidence="13 14">HC</strain>
    </source>
</reference>
<dbReference type="GO" id="GO:0005737">
    <property type="term" value="C:cytoplasm"/>
    <property type="evidence" value="ECO:0007669"/>
    <property type="project" value="TreeGrafter"/>
</dbReference>
<dbReference type="PATRIC" id="fig|1202538.3.peg.106"/>
<dbReference type="AlphaFoldDB" id="J3TE97"/>
<evidence type="ECO:0000256" key="5">
    <source>
        <dbReference type="ARBA" id="ARBA00022605"/>
    </source>
</evidence>
<protein>
    <recommendedName>
        <fullName evidence="4">3-deoxy-7-phosphoheptulonate synthase</fullName>
        <ecNumber evidence="4">2.5.1.54</ecNumber>
    </recommendedName>
    <alternativeName>
        <fullName evidence="10">3-deoxy-D-arabino-heptulosonate 7-phosphate synthase</fullName>
    </alternativeName>
    <alternativeName>
        <fullName evidence="9">DAHP synthase</fullName>
    </alternativeName>
    <alternativeName>
        <fullName evidence="8">Phospho-2-keto-3-deoxyheptonate aldolase</fullName>
    </alternativeName>
</protein>
<dbReference type="Proteomes" id="UP000003934">
    <property type="component" value="Chromosome"/>
</dbReference>
<evidence type="ECO:0000313" key="14">
    <source>
        <dbReference type="Proteomes" id="UP000003934"/>
    </source>
</evidence>
<dbReference type="GO" id="GO:0008652">
    <property type="term" value="P:amino acid biosynthetic process"/>
    <property type="evidence" value="ECO:0007669"/>
    <property type="project" value="UniProtKB-KW"/>
</dbReference>
<dbReference type="Gene3D" id="3.20.20.70">
    <property type="entry name" value="Aldolase class I"/>
    <property type="match status" value="1"/>
</dbReference>
<evidence type="ECO:0000256" key="2">
    <source>
        <dbReference type="ARBA" id="ARBA00004688"/>
    </source>
</evidence>
<dbReference type="RefSeq" id="WP_014887262.1">
    <property type="nucleotide sequence ID" value="NC_018416.1"/>
</dbReference>
<dbReference type="NCBIfam" id="TIGR00034">
    <property type="entry name" value="aroFGH"/>
    <property type="match status" value="1"/>
</dbReference>
<dbReference type="InterPro" id="IPR006218">
    <property type="entry name" value="DAHP1/KDSA"/>
</dbReference>
<dbReference type="EMBL" id="CP003543">
    <property type="protein sequence ID" value="AFP83962.1"/>
    <property type="molecule type" value="Genomic_DNA"/>
</dbReference>
<sequence>MFKIINIKRLKKDLINYNKINIKFFKEIIKNNYKKIIIILGPCSLSNIKEFIFYLNNIKKINLNLKYIIRIYYEKPRSNIGWKGYIYDPYIDNSNSVIDSFYIIRKLMIKILNLKFHLATECLNFYFLNFFIDCISWVCIGARTMNSQLHREYCSNINSIIGIKNDLSGKLSFLNDFKISLINKHFYICFDFYKKKFSKGNKNFQFVLRGENLPNFNYSIIKKIKESIIIDCSHSNSFKKSIFQIFVFENIYNQFKYYKNNINGIMLESYINFGNQNIFNKFKNLSITDSCISFYLLKIILFKLNEFNND</sequence>
<dbReference type="GO" id="GO:0003849">
    <property type="term" value="F:3-deoxy-7-phosphoheptulonate synthase activity"/>
    <property type="evidence" value="ECO:0007669"/>
    <property type="project" value="UniProtKB-EC"/>
</dbReference>
<comment type="catalytic activity">
    <reaction evidence="11">
        <text>D-erythrose 4-phosphate + phosphoenolpyruvate + H2O = 7-phospho-2-dehydro-3-deoxy-D-arabino-heptonate + phosphate</text>
        <dbReference type="Rhea" id="RHEA:14717"/>
        <dbReference type="ChEBI" id="CHEBI:15377"/>
        <dbReference type="ChEBI" id="CHEBI:16897"/>
        <dbReference type="ChEBI" id="CHEBI:43474"/>
        <dbReference type="ChEBI" id="CHEBI:58394"/>
        <dbReference type="ChEBI" id="CHEBI:58702"/>
        <dbReference type="EC" id="2.5.1.54"/>
    </reaction>
</comment>
<dbReference type="InterPro" id="IPR013785">
    <property type="entry name" value="Aldolase_TIM"/>
</dbReference>
<dbReference type="HOGENOM" id="CLU_030903_0_2_6"/>
<keyword evidence="6" id="KW-0808">Transferase</keyword>
<evidence type="ECO:0000256" key="4">
    <source>
        <dbReference type="ARBA" id="ARBA00012694"/>
    </source>
</evidence>
<evidence type="ECO:0000256" key="1">
    <source>
        <dbReference type="ARBA" id="ARBA00003726"/>
    </source>
</evidence>
<dbReference type="STRING" id="1202538.A353_0125"/>
<dbReference type="EC" id="2.5.1.54" evidence="4"/>
<evidence type="ECO:0000256" key="7">
    <source>
        <dbReference type="ARBA" id="ARBA00023141"/>
    </source>
</evidence>
<organism evidence="13 14">
    <name type="scientific">Candidatus Carsonella ruddii HC isolate Thao2000</name>
    <dbReference type="NCBI Taxonomy" id="1202538"/>
    <lineage>
        <taxon>Bacteria</taxon>
        <taxon>Pseudomonadati</taxon>
        <taxon>Pseudomonadota</taxon>
        <taxon>Gammaproteobacteria</taxon>
        <taxon>Oceanospirillales</taxon>
        <taxon>Halomonadaceae</taxon>
        <taxon>Zymobacter group</taxon>
        <taxon>Candidatus Carsonella</taxon>
    </lineage>
</organism>
<dbReference type="InterPro" id="IPR006219">
    <property type="entry name" value="DAHP_synth_1"/>
</dbReference>
<proteinExistence type="inferred from homology"/>
<comment type="function">
    <text evidence="1">Stereospecific condensation of phosphoenolpyruvate (PEP) and D-erythrose-4-phosphate (E4P) giving rise to 3-deoxy-D-arabino-heptulosonate-7-phosphate (DAHP).</text>
</comment>
<evidence type="ECO:0000256" key="9">
    <source>
        <dbReference type="ARBA" id="ARBA00031349"/>
    </source>
</evidence>
<dbReference type="OrthoDB" id="9807331at2"/>
<dbReference type="KEGG" id="crh:A353_0125"/>
<dbReference type="PANTHER" id="PTHR21225:SF12">
    <property type="entry name" value="PHOSPHO-2-DEHYDRO-3-DEOXYHEPTONATE ALDOLASE, TYROSINE-INHIBITED"/>
    <property type="match status" value="1"/>
</dbReference>
<dbReference type="GO" id="GO:0009423">
    <property type="term" value="P:chorismate biosynthetic process"/>
    <property type="evidence" value="ECO:0007669"/>
    <property type="project" value="UniProtKB-UniPathway"/>
</dbReference>